<evidence type="ECO:0000256" key="9">
    <source>
        <dbReference type="ARBA" id="ARBA00025157"/>
    </source>
</evidence>
<comment type="subcellular location">
    <subcellularLocation>
        <location evidence="1">Cell membrane</location>
    </subcellularLocation>
</comment>
<keyword evidence="3" id="KW-0813">Transport</keyword>
<sequence>MEALECPGLRAVALSCRYGKEWVFKDLIFSVKPGDAIGIVGPSGSGKTTLAYCLTGIIPKYIKCDLSGSVYVDGKNVLELDDKERPKIVNIVLQNYEVQIFGLTVEEDLLFVLENLGLYDEKEIENRLEWILESFGLKEYRKYQVNELSGGLRQRLALASTLLMSPKYIVMDDPMANLDWPGIIGLRRTLQMLKESGHGLVVTARRLKGLEPVIDRTIFLGRMPAQRGTPDGTTDGGCPTFDGAEPVIRFEKVWFSYAKRAVLKGVDLSISRGQCVVLMGPNGSGKTTLAKHVNGLLKPSSGRVLVLGKDTKTHGPAQMARHVGFVFQDPDKHITQETVWDEAVFGPKNLGITYSYAEAALRILGLAHRRNDPPYRLSTGERVRLSIAGSLAVDPEILILDEPTTGQDEETLSIIGSTIKEMKRKGKSVLVITHDSDFALKVGDRVIVMYDGEVVADGQPSRILFNEDLLERFDLEPPSSILLQQTKAVPDHVEA</sequence>
<evidence type="ECO:0000313" key="11">
    <source>
        <dbReference type="EMBL" id="PUA32982.1"/>
    </source>
</evidence>
<dbReference type="PROSITE" id="PS50893">
    <property type="entry name" value="ABC_TRANSPORTER_2"/>
    <property type="match status" value="2"/>
</dbReference>
<evidence type="ECO:0000256" key="8">
    <source>
        <dbReference type="ARBA" id="ARBA00023136"/>
    </source>
</evidence>
<dbReference type="InterPro" id="IPR027417">
    <property type="entry name" value="P-loop_NTPase"/>
</dbReference>
<dbReference type="PANTHER" id="PTHR43553:SF25">
    <property type="entry name" value="ABC-TYPE COBALT TRANSPORT SYSTEM, ATPASE COMPONENT"/>
    <property type="match status" value="1"/>
</dbReference>
<comment type="similarity">
    <text evidence="2">Belongs to the ABC transporter superfamily.</text>
</comment>
<dbReference type="InterPro" id="IPR015856">
    <property type="entry name" value="ABC_transpr_CbiO/EcfA_su"/>
</dbReference>
<keyword evidence="4" id="KW-1003">Cell membrane</keyword>
<dbReference type="GO" id="GO:0005524">
    <property type="term" value="F:ATP binding"/>
    <property type="evidence" value="ECO:0007669"/>
    <property type="project" value="UniProtKB-KW"/>
</dbReference>
<evidence type="ECO:0000256" key="7">
    <source>
        <dbReference type="ARBA" id="ARBA00022967"/>
    </source>
</evidence>
<dbReference type="GO" id="GO:0043190">
    <property type="term" value="C:ATP-binding cassette (ABC) transporter complex"/>
    <property type="evidence" value="ECO:0007669"/>
    <property type="project" value="TreeGrafter"/>
</dbReference>
<dbReference type="InterPro" id="IPR003593">
    <property type="entry name" value="AAA+_ATPase"/>
</dbReference>
<evidence type="ECO:0000256" key="3">
    <source>
        <dbReference type="ARBA" id="ARBA00022448"/>
    </source>
</evidence>
<dbReference type="Gene3D" id="3.40.50.300">
    <property type="entry name" value="P-loop containing nucleotide triphosphate hydrolases"/>
    <property type="match status" value="2"/>
</dbReference>
<dbReference type="SUPFAM" id="SSF52540">
    <property type="entry name" value="P-loop containing nucleoside triphosphate hydrolases"/>
    <property type="match status" value="2"/>
</dbReference>
<dbReference type="PANTHER" id="PTHR43553">
    <property type="entry name" value="HEAVY METAL TRANSPORTER"/>
    <property type="match status" value="1"/>
</dbReference>
<keyword evidence="8" id="KW-0472">Membrane</keyword>
<evidence type="ECO:0000256" key="6">
    <source>
        <dbReference type="ARBA" id="ARBA00022840"/>
    </source>
</evidence>
<feature type="domain" description="ABC transporter" evidence="10">
    <location>
        <begin position="248"/>
        <end position="476"/>
    </location>
</feature>
<reference evidence="11 12" key="1">
    <citation type="submission" date="2017-04" db="EMBL/GenBank/DDBJ databases">
        <title>Draft Aigarchaeota genome from a New Zealand hot spring.</title>
        <authorList>
            <person name="Reysenbach A.-L."/>
            <person name="Donaho J.A."/>
            <person name="Gerhart J."/>
            <person name="Kelley J.F."/>
            <person name="Kouba K."/>
            <person name="Podar M."/>
            <person name="Stott M."/>
        </authorList>
    </citation>
    <scope>NUCLEOTIDE SEQUENCE [LARGE SCALE GENOMIC DNA]</scope>
    <source>
        <strain evidence="11">NZ13_MG1</strain>
    </source>
</reference>
<comment type="function">
    <text evidence="9">Probably part of an ABC transporter complex. Responsible for energy coupling to the transport system.</text>
</comment>
<keyword evidence="5" id="KW-0547">Nucleotide-binding</keyword>
<dbReference type="GO" id="GO:0042626">
    <property type="term" value="F:ATPase-coupled transmembrane transporter activity"/>
    <property type="evidence" value="ECO:0007669"/>
    <property type="project" value="TreeGrafter"/>
</dbReference>
<dbReference type="InterPro" id="IPR050095">
    <property type="entry name" value="ECF_ABC_transporter_ATP-bd"/>
</dbReference>
<dbReference type="Proteomes" id="UP000244066">
    <property type="component" value="Unassembled WGS sequence"/>
</dbReference>
<evidence type="ECO:0000256" key="5">
    <source>
        <dbReference type="ARBA" id="ARBA00022741"/>
    </source>
</evidence>
<gene>
    <name evidence="11" type="ORF">B9J98_02570</name>
</gene>
<protein>
    <recommendedName>
        <fullName evidence="10">ABC transporter domain-containing protein</fullName>
    </recommendedName>
</protein>
<accession>A0A2R7Y7Z6</accession>
<evidence type="ECO:0000256" key="4">
    <source>
        <dbReference type="ARBA" id="ARBA00022475"/>
    </source>
</evidence>
<evidence type="ECO:0000313" key="12">
    <source>
        <dbReference type="Proteomes" id="UP000244066"/>
    </source>
</evidence>
<proteinExistence type="inferred from homology"/>
<organism evidence="11 12">
    <name type="scientific">Candidatus Terraquivivens tikiterensis</name>
    <dbReference type="NCBI Taxonomy" id="1980982"/>
    <lineage>
        <taxon>Archaea</taxon>
        <taxon>Nitrososphaerota</taxon>
        <taxon>Candidatus Wolframiiraptoraceae</taxon>
        <taxon>Candidatus Terraquivivens</taxon>
    </lineage>
</organism>
<comment type="caution">
    <text evidence="11">The sequence shown here is derived from an EMBL/GenBank/DDBJ whole genome shotgun (WGS) entry which is preliminary data.</text>
</comment>
<evidence type="ECO:0000256" key="1">
    <source>
        <dbReference type="ARBA" id="ARBA00004236"/>
    </source>
</evidence>
<dbReference type="SMART" id="SM00382">
    <property type="entry name" value="AAA"/>
    <property type="match status" value="2"/>
</dbReference>
<evidence type="ECO:0000256" key="2">
    <source>
        <dbReference type="ARBA" id="ARBA00005417"/>
    </source>
</evidence>
<dbReference type="Pfam" id="PF00005">
    <property type="entry name" value="ABC_tran"/>
    <property type="match status" value="2"/>
</dbReference>
<keyword evidence="6" id="KW-0067">ATP-binding</keyword>
<feature type="domain" description="ABC transporter" evidence="10">
    <location>
        <begin position="9"/>
        <end position="247"/>
    </location>
</feature>
<dbReference type="EMBL" id="NDWU01000005">
    <property type="protein sequence ID" value="PUA32982.1"/>
    <property type="molecule type" value="Genomic_DNA"/>
</dbReference>
<dbReference type="GO" id="GO:0016887">
    <property type="term" value="F:ATP hydrolysis activity"/>
    <property type="evidence" value="ECO:0007669"/>
    <property type="project" value="InterPro"/>
</dbReference>
<keyword evidence="7" id="KW-1278">Translocase</keyword>
<dbReference type="CDD" id="cd03225">
    <property type="entry name" value="ABC_cobalt_CbiO_domain1"/>
    <property type="match status" value="2"/>
</dbReference>
<dbReference type="FunFam" id="3.40.50.300:FF:000224">
    <property type="entry name" value="Energy-coupling factor transporter ATP-binding protein EcfA"/>
    <property type="match status" value="1"/>
</dbReference>
<evidence type="ECO:0000259" key="10">
    <source>
        <dbReference type="PROSITE" id="PS50893"/>
    </source>
</evidence>
<dbReference type="AlphaFoldDB" id="A0A2R7Y7Z6"/>
<name>A0A2R7Y7Z6_9ARCH</name>
<dbReference type="InterPro" id="IPR003439">
    <property type="entry name" value="ABC_transporter-like_ATP-bd"/>
</dbReference>